<feature type="transmembrane region" description="Helical" evidence="9">
    <location>
        <begin position="227"/>
        <end position="249"/>
    </location>
</feature>
<feature type="transmembrane region" description="Helical" evidence="9">
    <location>
        <begin position="339"/>
        <end position="364"/>
    </location>
</feature>
<organism evidence="11 12">
    <name type="scientific">Tilletiopsis washingtonensis</name>
    <dbReference type="NCBI Taxonomy" id="58919"/>
    <lineage>
        <taxon>Eukaryota</taxon>
        <taxon>Fungi</taxon>
        <taxon>Dikarya</taxon>
        <taxon>Basidiomycota</taxon>
        <taxon>Ustilaginomycotina</taxon>
        <taxon>Exobasidiomycetes</taxon>
        <taxon>Entylomatales</taxon>
        <taxon>Entylomatales incertae sedis</taxon>
        <taxon>Tilletiopsis</taxon>
    </lineage>
</organism>
<evidence type="ECO:0000259" key="10">
    <source>
        <dbReference type="Pfam" id="PF01490"/>
    </source>
</evidence>
<feature type="compositionally biased region" description="Acidic residues" evidence="8">
    <location>
        <begin position="538"/>
        <end position="552"/>
    </location>
</feature>
<feature type="region of interest" description="Disordered" evidence="8">
    <location>
        <begin position="1"/>
        <end position="82"/>
    </location>
</feature>
<comment type="subcellular location">
    <subcellularLocation>
        <location evidence="1">Membrane</location>
        <topology evidence="1">Multi-pass membrane protein</topology>
    </subcellularLocation>
</comment>
<accession>A0A316Z2S0</accession>
<comment type="similarity">
    <text evidence="2">Belongs to the amino acid/polyamine transporter 2 family.</text>
</comment>
<dbReference type="GO" id="GO:0005783">
    <property type="term" value="C:endoplasmic reticulum"/>
    <property type="evidence" value="ECO:0007669"/>
    <property type="project" value="TreeGrafter"/>
</dbReference>
<proteinExistence type="inferred from homology"/>
<evidence type="ECO:0000313" key="11">
    <source>
        <dbReference type="EMBL" id="PWN94483.1"/>
    </source>
</evidence>
<feature type="transmembrane region" description="Helical" evidence="9">
    <location>
        <begin position="593"/>
        <end position="613"/>
    </location>
</feature>
<evidence type="ECO:0000256" key="2">
    <source>
        <dbReference type="ARBA" id="ARBA00008066"/>
    </source>
</evidence>
<dbReference type="GO" id="GO:0015179">
    <property type="term" value="F:L-amino acid transmembrane transporter activity"/>
    <property type="evidence" value="ECO:0007669"/>
    <property type="project" value="TreeGrafter"/>
</dbReference>
<dbReference type="Proteomes" id="UP000245946">
    <property type="component" value="Unassembled WGS sequence"/>
</dbReference>
<sequence>MAASGSRSVRFAEDVDAASAPLFSLESPGSSPRPSYEQPRPPPGAAASGSTPPRLPLAHGLRSTMSSREAQFDADSDELSDSDAAAADLGASPGRAAPSSGGMRTGIPLIDRIPVPVRARQSMDGLSDGLEGIRNQIQDIELPDWLKKGAGVWDATVNMANSILGAGVVGLPYSLRTSGFVAGLGLLVGLAMLTDWTIRLIVLNAKLSGRTTYIDIMSHCFGGNGKAAVSIFQFAFAFGGMCAFCVVIGDTIPNVLRWLFPSLVGSFLSSRGFIITLCTLCISYPLSLYRDIESLSKASAIALFSMVLIIVAVIVRGPAMPLELRGDPSERFTFIHPSGIVRSIAVISFAFVCHHNSLLIYGSLKEPSMDKFKRVTNYSTAIAAVSAISMSVAGYWSFTDKTLGNILNNFPEDDTMVNLARFLFGVNMFTTFPLEAFVAREVIEEYFFAGEFDQTRHLIFTTSLVLSSLIVSLSTCDLGIVLELTGGLSATALAFIFPSICFLKLASDSSASAGAERNVPELTSASSRSRRVGRGSEDADDESDADLSDLEGEAGGGGDFSVDDVELPLRPGASVRQRAPGGKSKWWMSTKPLAVATAIFGCVVLVISVAQALGDAASGRSGAVHQC</sequence>
<evidence type="ECO:0000256" key="8">
    <source>
        <dbReference type="SAM" id="MobiDB-lite"/>
    </source>
</evidence>
<gene>
    <name evidence="11" type="ORF">FA09DRAFT_332951</name>
</gene>
<dbReference type="PANTHER" id="PTHR22950">
    <property type="entry name" value="AMINO ACID TRANSPORTER"/>
    <property type="match status" value="1"/>
</dbReference>
<feature type="transmembrane region" description="Helical" evidence="9">
    <location>
        <begin position="269"/>
        <end position="289"/>
    </location>
</feature>
<feature type="transmembrane region" description="Helical" evidence="9">
    <location>
        <begin position="458"/>
        <end position="482"/>
    </location>
</feature>
<dbReference type="RefSeq" id="XP_025594762.1">
    <property type="nucleotide sequence ID" value="XM_025743656.1"/>
</dbReference>
<evidence type="ECO:0000256" key="6">
    <source>
        <dbReference type="ARBA" id="ARBA00022989"/>
    </source>
</evidence>
<keyword evidence="12" id="KW-1185">Reference proteome</keyword>
<dbReference type="EMBL" id="KZ819313">
    <property type="protein sequence ID" value="PWN94483.1"/>
    <property type="molecule type" value="Genomic_DNA"/>
</dbReference>
<dbReference type="PANTHER" id="PTHR22950:SF458">
    <property type="entry name" value="SODIUM-COUPLED NEUTRAL AMINO ACID TRANSPORTER 11-RELATED"/>
    <property type="match status" value="1"/>
</dbReference>
<evidence type="ECO:0000256" key="9">
    <source>
        <dbReference type="SAM" id="Phobius"/>
    </source>
</evidence>
<dbReference type="InterPro" id="IPR013057">
    <property type="entry name" value="AA_transpt_TM"/>
</dbReference>
<dbReference type="GeneID" id="37271200"/>
<evidence type="ECO:0000256" key="1">
    <source>
        <dbReference type="ARBA" id="ARBA00004141"/>
    </source>
</evidence>
<feature type="compositionally biased region" description="Acidic residues" evidence="8">
    <location>
        <begin position="72"/>
        <end position="81"/>
    </location>
</feature>
<keyword evidence="5" id="KW-0029">Amino-acid transport</keyword>
<keyword evidence="3" id="KW-0813">Transport</keyword>
<evidence type="ECO:0000256" key="4">
    <source>
        <dbReference type="ARBA" id="ARBA00022692"/>
    </source>
</evidence>
<name>A0A316Z2S0_9BASI</name>
<feature type="domain" description="Amino acid transporter transmembrane" evidence="10">
    <location>
        <begin position="149"/>
        <end position="513"/>
    </location>
</feature>
<evidence type="ECO:0000313" key="12">
    <source>
        <dbReference type="Proteomes" id="UP000245946"/>
    </source>
</evidence>
<keyword evidence="4 9" id="KW-0812">Transmembrane</keyword>
<dbReference type="GO" id="GO:0016020">
    <property type="term" value="C:membrane"/>
    <property type="evidence" value="ECO:0007669"/>
    <property type="project" value="UniProtKB-SubCell"/>
</dbReference>
<evidence type="ECO:0000256" key="3">
    <source>
        <dbReference type="ARBA" id="ARBA00022448"/>
    </source>
</evidence>
<dbReference type="AlphaFoldDB" id="A0A316Z2S0"/>
<evidence type="ECO:0000256" key="7">
    <source>
        <dbReference type="ARBA" id="ARBA00023136"/>
    </source>
</evidence>
<feature type="transmembrane region" description="Helical" evidence="9">
    <location>
        <begin position="301"/>
        <end position="319"/>
    </location>
</feature>
<dbReference type="Pfam" id="PF01490">
    <property type="entry name" value="Aa_trans"/>
    <property type="match status" value="1"/>
</dbReference>
<reference evidence="11 12" key="1">
    <citation type="journal article" date="2018" name="Mol. Biol. Evol.">
        <title>Broad Genomic Sampling Reveals a Smut Pathogenic Ancestry of the Fungal Clade Ustilaginomycotina.</title>
        <authorList>
            <person name="Kijpornyongpan T."/>
            <person name="Mondo S.J."/>
            <person name="Barry K."/>
            <person name="Sandor L."/>
            <person name="Lee J."/>
            <person name="Lipzen A."/>
            <person name="Pangilinan J."/>
            <person name="LaButti K."/>
            <person name="Hainaut M."/>
            <person name="Henrissat B."/>
            <person name="Grigoriev I.V."/>
            <person name="Spatafora J.W."/>
            <person name="Aime M.C."/>
        </authorList>
    </citation>
    <scope>NUCLEOTIDE SEQUENCE [LARGE SCALE GENOMIC DNA]</scope>
    <source>
        <strain evidence="11 12">MCA 4186</strain>
    </source>
</reference>
<protein>
    <recommendedName>
        <fullName evidence="10">Amino acid transporter transmembrane domain-containing protein</fullName>
    </recommendedName>
</protein>
<feature type="transmembrane region" description="Helical" evidence="9">
    <location>
        <begin position="180"/>
        <end position="202"/>
    </location>
</feature>
<dbReference type="STRING" id="58919.A0A316Z2S0"/>
<feature type="region of interest" description="Disordered" evidence="8">
    <location>
        <begin position="516"/>
        <end position="564"/>
    </location>
</feature>
<keyword evidence="6 9" id="KW-1133">Transmembrane helix</keyword>
<keyword evidence="7 9" id="KW-0472">Membrane</keyword>
<evidence type="ECO:0000256" key="5">
    <source>
        <dbReference type="ARBA" id="ARBA00022970"/>
    </source>
</evidence>
<dbReference type="OrthoDB" id="28208at2759"/>
<feature type="transmembrane region" description="Helical" evidence="9">
    <location>
        <begin position="418"/>
        <end position="438"/>
    </location>
</feature>
<feature type="transmembrane region" description="Helical" evidence="9">
    <location>
        <begin position="488"/>
        <end position="507"/>
    </location>
</feature>
<feature type="transmembrane region" description="Helical" evidence="9">
    <location>
        <begin position="376"/>
        <end position="398"/>
    </location>
</feature>